<organism evidence="7 8">
    <name type="scientific">Mesorhizobium tamadayense</name>
    <dbReference type="NCBI Taxonomy" id="425306"/>
    <lineage>
        <taxon>Bacteria</taxon>
        <taxon>Pseudomonadati</taxon>
        <taxon>Pseudomonadota</taxon>
        <taxon>Alphaproteobacteria</taxon>
        <taxon>Hyphomicrobiales</taxon>
        <taxon>Phyllobacteriaceae</taxon>
        <taxon>Mesorhizobium</taxon>
    </lineage>
</organism>
<sequence length="161" mass="17340">MPSAPALLADSHELDLFQSGTDSLDQWLRRRARANQVSGASRTYVIAESTRVVGYYCLSSGGLDLADAPGSIRRNMPDPVPMVVLGRLAVDVRWRRKGLGVALLQDAVLRTGQAAAILGIRGLLVHAISDEAKAFSERYGFQASPKNPMTLVLSLKTAHKG</sequence>
<evidence type="ECO:0000313" key="8">
    <source>
        <dbReference type="Proteomes" id="UP000273786"/>
    </source>
</evidence>
<dbReference type="Pfam" id="PF13508">
    <property type="entry name" value="Acetyltransf_7"/>
    <property type="match status" value="1"/>
</dbReference>
<dbReference type="EMBL" id="RQXT01000051">
    <property type="protein sequence ID" value="RRH93390.1"/>
    <property type="molecule type" value="Genomic_DNA"/>
</dbReference>
<name>A0A3P3F425_9HYPH</name>
<dbReference type="AlphaFoldDB" id="A0A3P3F425"/>
<dbReference type="Proteomes" id="UP000273786">
    <property type="component" value="Unassembled WGS sequence"/>
</dbReference>
<keyword evidence="4" id="KW-0012">Acyltransferase</keyword>
<evidence type="ECO:0000256" key="2">
    <source>
        <dbReference type="ARBA" id="ARBA00022649"/>
    </source>
</evidence>
<evidence type="ECO:0000259" key="6">
    <source>
        <dbReference type="PROSITE" id="PS51186"/>
    </source>
</evidence>
<dbReference type="InterPro" id="IPR000182">
    <property type="entry name" value="GNAT_dom"/>
</dbReference>
<keyword evidence="1" id="KW-0678">Repressor</keyword>
<reference evidence="7 8" key="1">
    <citation type="submission" date="2018-11" db="EMBL/GenBank/DDBJ databases">
        <title>the genome of Mesorhizobium tamadayense DSM 28320.</title>
        <authorList>
            <person name="Gao J."/>
        </authorList>
    </citation>
    <scope>NUCLEOTIDE SEQUENCE [LARGE SCALE GENOMIC DNA]</scope>
    <source>
        <strain evidence="7 8">DSM 28320</strain>
    </source>
</reference>
<dbReference type="PANTHER" id="PTHR36449">
    <property type="entry name" value="ACETYLTRANSFERASE-RELATED"/>
    <property type="match status" value="1"/>
</dbReference>
<gene>
    <name evidence="7" type="ORF">EH240_29515</name>
</gene>
<keyword evidence="3 7" id="KW-0808">Transferase</keyword>
<evidence type="ECO:0000313" key="7">
    <source>
        <dbReference type="EMBL" id="RRH93390.1"/>
    </source>
</evidence>
<evidence type="ECO:0000256" key="3">
    <source>
        <dbReference type="ARBA" id="ARBA00022679"/>
    </source>
</evidence>
<comment type="catalytic activity">
    <reaction evidence="5">
        <text>glycyl-tRNA(Gly) + acetyl-CoA = N-acetylglycyl-tRNA(Gly) + CoA + H(+)</text>
        <dbReference type="Rhea" id="RHEA:81867"/>
        <dbReference type="Rhea" id="RHEA-COMP:9683"/>
        <dbReference type="Rhea" id="RHEA-COMP:19766"/>
        <dbReference type="ChEBI" id="CHEBI:15378"/>
        <dbReference type="ChEBI" id="CHEBI:57287"/>
        <dbReference type="ChEBI" id="CHEBI:57288"/>
        <dbReference type="ChEBI" id="CHEBI:78522"/>
        <dbReference type="ChEBI" id="CHEBI:232036"/>
    </reaction>
</comment>
<keyword evidence="2" id="KW-1277">Toxin-antitoxin system</keyword>
<evidence type="ECO:0000256" key="4">
    <source>
        <dbReference type="ARBA" id="ARBA00023315"/>
    </source>
</evidence>
<dbReference type="RefSeq" id="WP_125005187.1">
    <property type="nucleotide sequence ID" value="NZ_RQXT01000051.1"/>
</dbReference>
<evidence type="ECO:0000256" key="5">
    <source>
        <dbReference type="ARBA" id="ARBA00049880"/>
    </source>
</evidence>
<dbReference type="Gene3D" id="3.40.630.30">
    <property type="match status" value="1"/>
</dbReference>
<accession>A0A3P3F425</accession>
<evidence type="ECO:0000256" key="1">
    <source>
        <dbReference type="ARBA" id="ARBA00022491"/>
    </source>
</evidence>
<feature type="domain" description="N-acetyltransferase" evidence="6">
    <location>
        <begin position="1"/>
        <end position="158"/>
    </location>
</feature>
<dbReference type="InterPro" id="IPR016181">
    <property type="entry name" value="Acyl_CoA_acyltransferase"/>
</dbReference>
<dbReference type="OrthoDB" id="9799147at2"/>
<dbReference type="PROSITE" id="PS51186">
    <property type="entry name" value="GNAT"/>
    <property type="match status" value="1"/>
</dbReference>
<dbReference type="GO" id="GO:0016747">
    <property type="term" value="F:acyltransferase activity, transferring groups other than amino-acyl groups"/>
    <property type="evidence" value="ECO:0007669"/>
    <property type="project" value="InterPro"/>
</dbReference>
<dbReference type="PANTHER" id="PTHR36449:SF1">
    <property type="entry name" value="ACETYLTRANSFERASE"/>
    <property type="match status" value="1"/>
</dbReference>
<comment type="caution">
    <text evidence="7">The sequence shown here is derived from an EMBL/GenBank/DDBJ whole genome shotgun (WGS) entry which is preliminary data.</text>
</comment>
<dbReference type="SUPFAM" id="SSF55729">
    <property type="entry name" value="Acyl-CoA N-acyltransferases (Nat)"/>
    <property type="match status" value="1"/>
</dbReference>
<proteinExistence type="predicted"/>
<protein>
    <submittedName>
        <fullName evidence="7">N-acetyltransferase</fullName>
    </submittedName>
</protein>
<keyword evidence="8" id="KW-1185">Reference proteome</keyword>